<evidence type="ECO:0000256" key="5">
    <source>
        <dbReference type="ARBA" id="ARBA00022692"/>
    </source>
</evidence>
<dbReference type="InterPro" id="IPR002010">
    <property type="entry name" value="T3SS_IM_R"/>
</dbReference>
<comment type="subcellular location">
    <subcellularLocation>
        <location evidence="10">Cell membrane</location>
        <topology evidence="10">Multi-pass membrane protein</topology>
    </subcellularLocation>
    <subcellularLocation>
        <location evidence="10">Bacterial flagellum basal body</location>
    </subcellularLocation>
</comment>
<dbReference type="RefSeq" id="WP_015923390.1">
    <property type="nucleotide sequence ID" value="NC_011899.1"/>
</dbReference>
<dbReference type="PANTHER" id="PTHR30065">
    <property type="entry name" value="FLAGELLAR BIOSYNTHETIC PROTEIN FLIR"/>
    <property type="match status" value="1"/>
</dbReference>
<evidence type="ECO:0000313" key="11">
    <source>
        <dbReference type="EMBL" id="ACL70420.1"/>
    </source>
</evidence>
<dbReference type="eggNOG" id="COG1684">
    <property type="taxonomic scope" value="Bacteria"/>
</dbReference>
<dbReference type="GO" id="GO:0009425">
    <property type="term" value="C:bacterial-type flagellum basal body"/>
    <property type="evidence" value="ECO:0007669"/>
    <property type="project" value="UniProtKB-SubCell"/>
</dbReference>
<accession>B8CYQ1</accession>
<comment type="similarity">
    <text evidence="2 10">Belongs to the FliR/MopE/SpaR family.</text>
</comment>
<dbReference type="KEGG" id="hor:Hore_16700"/>
<evidence type="ECO:0000256" key="2">
    <source>
        <dbReference type="ARBA" id="ARBA00009772"/>
    </source>
</evidence>
<dbReference type="InterPro" id="IPR006303">
    <property type="entry name" value="FliR"/>
</dbReference>
<feature type="transmembrane region" description="Helical" evidence="10">
    <location>
        <begin position="78"/>
        <end position="99"/>
    </location>
</feature>
<dbReference type="Proteomes" id="UP000000719">
    <property type="component" value="Chromosome"/>
</dbReference>
<dbReference type="Pfam" id="PF01311">
    <property type="entry name" value="Bac_export_1"/>
    <property type="match status" value="1"/>
</dbReference>
<evidence type="ECO:0000256" key="9">
    <source>
        <dbReference type="NCBIfam" id="TIGR01400"/>
    </source>
</evidence>
<dbReference type="GO" id="GO:0006605">
    <property type="term" value="P:protein targeting"/>
    <property type="evidence" value="ECO:0007669"/>
    <property type="project" value="UniProtKB-UniRule"/>
</dbReference>
<keyword evidence="11" id="KW-0966">Cell projection</keyword>
<dbReference type="NCBIfam" id="TIGR01400">
    <property type="entry name" value="fliR"/>
    <property type="match status" value="1"/>
</dbReference>
<evidence type="ECO:0000256" key="6">
    <source>
        <dbReference type="ARBA" id="ARBA00022989"/>
    </source>
</evidence>
<dbReference type="GO" id="GO:0044780">
    <property type="term" value="P:bacterial-type flagellum assembly"/>
    <property type="evidence" value="ECO:0007669"/>
    <property type="project" value="UniProtKB-UniRule"/>
</dbReference>
<organism evidence="11 12">
    <name type="scientific">Halothermothrix orenii (strain H 168 / OCM 544 / DSM 9562)</name>
    <dbReference type="NCBI Taxonomy" id="373903"/>
    <lineage>
        <taxon>Bacteria</taxon>
        <taxon>Bacillati</taxon>
        <taxon>Bacillota</taxon>
        <taxon>Clostridia</taxon>
        <taxon>Halanaerobiales</taxon>
        <taxon>Halothermotrichaceae</taxon>
        <taxon>Halothermothrix</taxon>
    </lineage>
</organism>
<keyword evidence="7 10" id="KW-0472">Membrane</keyword>
<reference evidence="11 12" key="1">
    <citation type="journal article" date="2009" name="PLoS ONE">
        <title>Genome analysis of the anaerobic thermohalophilic bacterium Halothermothrix orenii.</title>
        <authorList>
            <person name="Mavromatis K."/>
            <person name="Ivanova N."/>
            <person name="Anderson I."/>
            <person name="Lykidis A."/>
            <person name="Hooper S.D."/>
            <person name="Sun H."/>
            <person name="Kunin V."/>
            <person name="Lapidus A."/>
            <person name="Hugenholtz P."/>
            <person name="Patel B."/>
            <person name="Kyrpides N.C."/>
        </authorList>
    </citation>
    <scope>NUCLEOTIDE SEQUENCE [LARGE SCALE GENOMIC DNA]</scope>
    <source>
        <strain evidence="12">H 168 / OCM 544 / DSM 9562</strain>
    </source>
</reference>
<feature type="transmembrane region" description="Helical" evidence="10">
    <location>
        <begin position="38"/>
        <end position="58"/>
    </location>
</feature>
<evidence type="ECO:0000256" key="4">
    <source>
        <dbReference type="ARBA" id="ARBA00022475"/>
    </source>
</evidence>
<evidence type="ECO:0000256" key="7">
    <source>
        <dbReference type="ARBA" id="ARBA00023136"/>
    </source>
</evidence>
<keyword evidence="6 10" id="KW-1133">Transmembrane helix</keyword>
<evidence type="ECO:0000256" key="10">
    <source>
        <dbReference type="RuleBase" id="RU362071"/>
    </source>
</evidence>
<keyword evidence="11" id="KW-0969">Cilium</keyword>
<feature type="transmembrane region" description="Helical" evidence="10">
    <location>
        <begin position="12"/>
        <end position="31"/>
    </location>
</feature>
<keyword evidence="11" id="KW-0282">Flagellum</keyword>
<evidence type="ECO:0000256" key="8">
    <source>
        <dbReference type="ARBA" id="ARBA00023143"/>
    </source>
</evidence>
<sequence length="259" mass="29022">MTLEDMLVNQTYQFLLIMFRYLGLFLIAPVFGSRVYPVRVKVSLALMLTFITLPLIGGQTVELPQQTVGILLDVIRESLIGFIIGYIFYLVFASIQLAGQFIDVRMGFAIANVMDPISGVTAPVVGQFKNIMAILVFLAINGHHLLLEGLYRSFQIIPLRGLTLGSEVFNLLFRTTGNMFIIAFKIALPVMGTLFIADVVFGFLARTVPQMNIFIIGLPMKILIGFIMLILSLGVAVYFFQDLFSEFYRELIKIIKLMG</sequence>
<keyword evidence="4 10" id="KW-1003">Cell membrane</keyword>
<proteinExistence type="inferred from homology"/>
<keyword evidence="5 10" id="KW-0812">Transmembrane</keyword>
<feature type="transmembrane region" description="Helical" evidence="10">
    <location>
        <begin position="179"/>
        <end position="201"/>
    </location>
</feature>
<comment type="function">
    <text evidence="1 10">Role in flagellar biosynthesis.</text>
</comment>
<protein>
    <recommendedName>
        <fullName evidence="3 9">Flagellar biosynthetic protein FliR</fullName>
    </recommendedName>
</protein>
<dbReference type="GO" id="GO:0005886">
    <property type="term" value="C:plasma membrane"/>
    <property type="evidence" value="ECO:0007669"/>
    <property type="project" value="UniProtKB-SubCell"/>
</dbReference>
<dbReference type="STRING" id="373903.Hore_16700"/>
<gene>
    <name evidence="11" type="ordered locus">Hore_16700</name>
</gene>
<keyword evidence="8 10" id="KW-0975">Bacterial flagellum</keyword>
<evidence type="ECO:0000313" key="12">
    <source>
        <dbReference type="Proteomes" id="UP000000719"/>
    </source>
</evidence>
<keyword evidence="12" id="KW-1185">Reference proteome</keyword>
<name>B8CYQ1_HALOH</name>
<evidence type="ECO:0000256" key="3">
    <source>
        <dbReference type="ARBA" id="ARBA00021717"/>
    </source>
</evidence>
<dbReference type="EMBL" id="CP001098">
    <property type="protein sequence ID" value="ACL70420.1"/>
    <property type="molecule type" value="Genomic_DNA"/>
</dbReference>
<evidence type="ECO:0000256" key="1">
    <source>
        <dbReference type="ARBA" id="ARBA00002578"/>
    </source>
</evidence>
<dbReference type="OrthoDB" id="9807748at2"/>
<dbReference type="PANTHER" id="PTHR30065:SF1">
    <property type="entry name" value="SURFACE PRESENTATION OF ANTIGENS PROTEIN SPAR"/>
    <property type="match status" value="1"/>
</dbReference>
<feature type="transmembrane region" description="Helical" evidence="10">
    <location>
        <begin position="120"/>
        <end position="140"/>
    </location>
</feature>
<dbReference type="PRINTS" id="PR00953">
    <property type="entry name" value="TYPE3IMRPROT"/>
</dbReference>
<dbReference type="HOGENOM" id="CLU_063626_2_3_9"/>
<dbReference type="AlphaFoldDB" id="B8CYQ1"/>
<feature type="transmembrane region" description="Helical" evidence="10">
    <location>
        <begin position="213"/>
        <end position="240"/>
    </location>
</feature>